<dbReference type="EMBL" id="JACAZI010000003">
    <property type="protein sequence ID" value="KAF7366035.1"/>
    <property type="molecule type" value="Genomic_DNA"/>
</dbReference>
<evidence type="ECO:0000256" key="1">
    <source>
        <dbReference type="SAM" id="MobiDB-lite"/>
    </source>
</evidence>
<evidence type="ECO:0000313" key="4">
    <source>
        <dbReference type="Proteomes" id="UP000620124"/>
    </source>
</evidence>
<feature type="region of interest" description="Disordered" evidence="1">
    <location>
        <begin position="406"/>
        <end position="436"/>
    </location>
</feature>
<comment type="caution">
    <text evidence="3">The sequence shown here is derived from an EMBL/GenBank/DDBJ whole genome shotgun (WGS) entry which is preliminary data.</text>
</comment>
<name>A0A8H6YY99_9AGAR</name>
<proteinExistence type="predicted"/>
<protein>
    <recommendedName>
        <fullName evidence="5">Extracellular membrane protein CFEM domain-containing protein</fullName>
    </recommendedName>
</protein>
<dbReference type="OrthoDB" id="3063693at2759"/>
<accession>A0A8H6YY99</accession>
<keyword evidence="2" id="KW-0812">Transmembrane</keyword>
<evidence type="ECO:0000256" key="2">
    <source>
        <dbReference type="SAM" id="Phobius"/>
    </source>
</evidence>
<evidence type="ECO:0008006" key="5">
    <source>
        <dbReference type="Google" id="ProtNLM"/>
    </source>
</evidence>
<evidence type="ECO:0000313" key="3">
    <source>
        <dbReference type="EMBL" id="KAF7366035.1"/>
    </source>
</evidence>
<dbReference type="AlphaFoldDB" id="A0A8H6YY99"/>
<keyword evidence="2" id="KW-1133">Transmembrane helix</keyword>
<feature type="compositionally biased region" description="Low complexity" evidence="1">
    <location>
        <begin position="140"/>
        <end position="182"/>
    </location>
</feature>
<reference evidence="3" key="1">
    <citation type="submission" date="2020-05" db="EMBL/GenBank/DDBJ databases">
        <title>Mycena genomes resolve the evolution of fungal bioluminescence.</title>
        <authorList>
            <person name="Tsai I.J."/>
        </authorList>
    </citation>
    <scope>NUCLEOTIDE SEQUENCE</scope>
    <source>
        <strain evidence="3">CCC161011</strain>
    </source>
</reference>
<feature type="region of interest" description="Disordered" evidence="1">
    <location>
        <begin position="122"/>
        <end position="222"/>
    </location>
</feature>
<keyword evidence="2" id="KW-0472">Membrane</keyword>
<dbReference type="Proteomes" id="UP000620124">
    <property type="component" value="Unassembled WGS sequence"/>
</dbReference>
<feature type="compositionally biased region" description="Pro residues" evidence="1">
    <location>
        <begin position="127"/>
        <end position="139"/>
    </location>
</feature>
<feature type="region of interest" description="Disordered" evidence="1">
    <location>
        <begin position="298"/>
        <end position="321"/>
    </location>
</feature>
<feature type="transmembrane region" description="Helical" evidence="2">
    <location>
        <begin position="228"/>
        <end position="253"/>
    </location>
</feature>
<feature type="compositionally biased region" description="Polar residues" evidence="1">
    <location>
        <begin position="195"/>
        <end position="222"/>
    </location>
</feature>
<sequence>MALRSVAARNGNCDLFENDAGFDPCAWTPRDICHGSTTEQCTCSGILYLVWAACDACSPNPINTTWDDYSNQIFDCSGLPQQFPPPFPTGEETFPSWAFSMVSATPEPTIFDLAAASAFVLGSSSTPAPPPNTSTPDQPPTTAKTSSTSTSVPTTGTTSLGTTTSARSANSSTSPPSTVLSSQGIAPSHGLTVPLSPSITASVSSGSNVPPTSTSSQQDQLSAHRNSFPAGAVAGIVIGICLMIALAIFYLCLRRRRRQAADDVSPLPIISPYANTSGPSNIGAWDSDAQIITTRRIADPPLPSSTTTSPDAPSVPSNASAWNGAEAPLIPISRRHMQTESRTAQEKMDLNEERVSSLSFAHPAGINPRVLSTFSASNTGAAAPDPDVVLQLRAMTARVRELEAQIESPQVYEWRATPPPGYSGDGRSSMRVSRQS</sequence>
<keyword evidence="4" id="KW-1185">Reference proteome</keyword>
<gene>
    <name evidence="3" type="ORF">MVEN_00479700</name>
</gene>
<organism evidence="3 4">
    <name type="scientific">Mycena venus</name>
    <dbReference type="NCBI Taxonomy" id="2733690"/>
    <lineage>
        <taxon>Eukaryota</taxon>
        <taxon>Fungi</taxon>
        <taxon>Dikarya</taxon>
        <taxon>Basidiomycota</taxon>
        <taxon>Agaricomycotina</taxon>
        <taxon>Agaricomycetes</taxon>
        <taxon>Agaricomycetidae</taxon>
        <taxon>Agaricales</taxon>
        <taxon>Marasmiineae</taxon>
        <taxon>Mycenaceae</taxon>
        <taxon>Mycena</taxon>
    </lineage>
</organism>
<feature type="compositionally biased region" description="Low complexity" evidence="1">
    <location>
        <begin position="304"/>
        <end position="317"/>
    </location>
</feature>